<gene>
    <name evidence="1" type="ORF">RCOM_0830570</name>
</gene>
<keyword evidence="2" id="KW-1185">Reference proteome</keyword>
<reference evidence="2" key="1">
    <citation type="journal article" date="2010" name="Nat. Biotechnol.">
        <title>Draft genome sequence of the oilseed species Ricinus communis.</title>
        <authorList>
            <person name="Chan A.P."/>
            <person name="Crabtree J."/>
            <person name="Zhao Q."/>
            <person name="Lorenzi H."/>
            <person name="Orvis J."/>
            <person name="Puiu D."/>
            <person name="Melake-Berhan A."/>
            <person name="Jones K.M."/>
            <person name="Redman J."/>
            <person name="Chen G."/>
            <person name="Cahoon E.B."/>
            <person name="Gedil M."/>
            <person name="Stanke M."/>
            <person name="Haas B.J."/>
            <person name="Wortman J.R."/>
            <person name="Fraser-Liggett C.M."/>
            <person name="Ravel J."/>
            <person name="Rabinowicz P.D."/>
        </authorList>
    </citation>
    <scope>NUCLEOTIDE SEQUENCE [LARGE SCALE GENOMIC DNA]</scope>
    <source>
        <strain evidence="2">cv. Hale</strain>
    </source>
</reference>
<accession>B9S3T1</accession>
<evidence type="ECO:0000313" key="1">
    <source>
        <dbReference type="EMBL" id="EEF41746.1"/>
    </source>
</evidence>
<dbReference type="EMBL" id="EQ973862">
    <property type="protein sequence ID" value="EEF41746.1"/>
    <property type="molecule type" value="Genomic_DNA"/>
</dbReference>
<protein>
    <submittedName>
        <fullName evidence="1">Uncharacterized protein</fullName>
    </submittedName>
</protein>
<dbReference type="Proteomes" id="UP000008311">
    <property type="component" value="Unassembled WGS sequence"/>
</dbReference>
<name>B9S3T1_RICCO</name>
<sequence>METLEKIGVDVRFIPRPAYSKPYPNWVDKLLQFSRNYKILKFILFAREEDTQSTLEHVAKSSVQYAEVGANDFLKLRQPPKECPALRKPRSQKDKKKTLRATNLMKDILLILLRPMRYLTGLWKKVK</sequence>
<proteinExistence type="predicted"/>
<evidence type="ECO:0000313" key="2">
    <source>
        <dbReference type="Proteomes" id="UP000008311"/>
    </source>
</evidence>
<organism evidence="1 2">
    <name type="scientific">Ricinus communis</name>
    <name type="common">Castor bean</name>
    <dbReference type="NCBI Taxonomy" id="3988"/>
    <lineage>
        <taxon>Eukaryota</taxon>
        <taxon>Viridiplantae</taxon>
        <taxon>Streptophyta</taxon>
        <taxon>Embryophyta</taxon>
        <taxon>Tracheophyta</taxon>
        <taxon>Spermatophyta</taxon>
        <taxon>Magnoliopsida</taxon>
        <taxon>eudicotyledons</taxon>
        <taxon>Gunneridae</taxon>
        <taxon>Pentapetalae</taxon>
        <taxon>rosids</taxon>
        <taxon>fabids</taxon>
        <taxon>Malpighiales</taxon>
        <taxon>Euphorbiaceae</taxon>
        <taxon>Acalyphoideae</taxon>
        <taxon>Acalypheae</taxon>
        <taxon>Ricinus</taxon>
    </lineage>
</organism>
<dbReference type="AlphaFoldDB" id="B9S3T1"/>
<dbReference type="InParanoid" id="B9S3T1"/>